<dbReference type="Proteomes" id="UP001058602">
    <property type="component" value="Chromosome 1"/>
</dbReference>
<name>A0ABY5LH45_9VIBR</name>
<sequence>MYFYATWVTLCLIGVSDAREHRIPNQLLLALLVITTLEVLFTPLFDEWLEVFTDKATSFVLCFTVGLLLHFMRVMAAGDVKLIAVLGFLLGLEPLTDYLFYTCVSTAFVGSMYWALNKLPSNLGDKNRGDFSLLSVSAVAYVGGEKIKHAVTTQQGLTYMPFAPVLIIGLAMYHYFSY</sequence>
<gene>
    <name evidence="3" type="ORF">NP165_10245</name>
</gene>
<accession>A0ABY5LH45</accession>
<feature type="transmembrane region" description="Helical" evidence="1">
    <location>
        <begin position="28"/>
        <end position="45"/>
    </location>
</feature>
<keyword evidence="4" id="KW-1185">Reference proteome</keyword>
<dbReference type="InterPro" id="IPR000045">
    <property type="entry name" value="Prepilin_IV_endopep_pep"/>
</dbReference>
<feature type="domain" description="Prepilin type IV endopeptidase peptidase" evidence="2">
    <location>
        <begin position="8"/>
        <end position="110"/>
    </location>
</feature>
<reference evidence="3" key="1">
    <citation type="submission" date="2022-07" db="EMBL/GenBank/DDBJ databases">
        <title>Complete genome of Vibrio japonicus strain JCM 31412T and phylogenomic assessment of the Nereis clade of the genus Vibrio.</title>
        <authorList>
            <person name="Shlafstein M.D."/>
            <person name="Emsley S.A."/>
            <person name="Ushijima B."/>
            <person name="Videau P."/>
            <person name="Saw J.H."/>
        </authorList>
    </citation>
    <scope>NUCLEOTIDE SEQUENCE</scope>
    <source>
        <strain evidence="3">JCM 31412</strain>
    </source>
</reference>
<evidence type="ECO:0000259" key="2">
    <source>
        <dbReference type="Pfam" id="PF01478"/>
    </source>
</evidence>
<keyword evidence="1" id="KW-0812">Transmembrane</keyword>
<evidence type="ECO:0000313" key="3">
    <source>
        <dbReference type="EMBL" id="UUM30082.1"/>
    </source>
</evidence>
<protein>
    <submittedName>
        <fullName evidence="3">A24 family peptidase</fullName>
    </submittedName>
</protein>
<dbReference type="Gene3D" id="1.20.120.1220">
    <property type="match status" value="1"/>
</dbReference>
<proteinExistence type="predicted"/>
<feature type="transmembrane region" description="Helical" evidence="1">
    <location>
        <begin position="98"/>
        <end position="116"/>
    </location>
</feature>
<evidence type="ECO:0000313" key="4">
    <source>
        <dbReference type="Proteomes" id="UP001058602"/>
    </source>
</evidence>
<keyword evidence="1" id="KW-1133">Transmembrane helix</keyword>
<dbReference type="RefSeq" id="WP_257083872.1">
    <property type="nucleotide sequence ID" value="NZ_CP102096.1"/>
</dbReference>
<dbReference type="EMBL" id="CP102096">
    <property type="protein sequence ID" value="UUM30082.1"/>
    <property type="molecule type" value="Genomic_DNA"/>
</dbReference>
<dbReference type="Pfam" id="PF01478">
    <property type="entry name" value="Peptidase_A24"/>
    <property type="match status" value="1"/>
</dbReference>
<keyword evidence="1" id="KW-0472">Membrane</keyword>
<feature type="transmembrane region" description="Helical" evidence="1">
    <location>
        <begin position="156"/>
        <end position="176"/>
    </location>
</feature>
<organism evidence="3 4">
    <name type="scientific">Vibrio japonicus</name>
    <dbReference type="NCBI Taxonomy" id="1824638"/>
    <lineage>
        <taxon>Bacteria</taxon>
        <taxon>Pseudomonadati</taxon>
        <taxon>Pseudomonadota</taxon>
        <taxon>Gammaproteobacteria</taxon>
        <taxon>Vibrionales</taxon>
        <taxon>Vibrionaceae</taxon>
        <taxon>Vibrio</taxon>
    </lineage>
</organism>
<evidence type="ECO:0000256" key="1">
    <source>
        <dbReference type="SAM" id="Phobius"/>
    </source>
</evidence>